<proteinExistence type="predicted"/>
<gene>
    <name evidence="1" type="ORF">HPB47_010712</name>
</gene>
<evidence type="ECO:0000313" key="1">
    <source>
        <dbReference type="EMBL" id="KAG0412156.1"/>
    </source>
</evidence>
<evidence type="ECO:0000313" key="2">
    <source>
        <dbReference type="Proteomes" id="UP000805193"/>
    </source>
</evidence>
<accession>A0AC60NYK3</accession>
<dbReference type="EMBL" id="JABSTQ010011370">
    <property type="protein sequence ID" value="KAG0412156.1"/>
    <property type="molecule type" value="Genomic_DNA"/>
</dbReference>
<keyword evidence="2" id="KW-1185">Reference proteome</keyword>
<reference evidence="1 2" key="1">
    <citation type="journal article" date="2020" name="Cell">
        <title>Large-Scale Comparative Analyses of Tick Genomes Elucidate Their Genetic Diversity and Vector Capacities.</title>
        <authorList>
            <consortium name="Tick Genome and Microbiome Consortium (TIGMIC)"/>
            <person name="Jia N."/>
            <person name="Wang J."/>
            <person name="Shi W."/>
            <person name="Du L."/>
            <person name="Sun Y."/>
            <person name="Zhan W."/>
            <person name="Jiang J.F."/>
            <person name="Wang Q."/>
            <person name="Zhang B."/>
            <person name="Ji P."/>
            <person name="Bell-Sakyi L."/>
            <person name="Cui X.M."/>
            <person name="Yuan T.T."/>
            <person name="Jiang B.G."/>
            <person name="Yang W.F."/>
            <person name="Lam T.T."/>
            <person name="Chang Q.C."/>
            <person name="Ding S.J."/>
            <person name="Wang X.J."/>
            <person name="Zhu J.G."/>
            <person name="Ruan X.D."/>
            <person name="Zhao L."/>
            <person name="Wei J.T."/>
            <person name="Ye R.Z."/>
            <person name="Que T.C."/>
            <person name="Du C.H."/>
            <person name="Zhou Y.H."/>
            <person name="Cheng J.X."/>
            <person name="Dai P.F."/>
            <person name="Guo W.B."/>
            <person name="Han X.H."/>
            <person name="Huang E.J."/>
            <person name="Li L.F."/>
            <person name="Wei W."/>
            <person name="Gao Y.C."/>
            <person name="Liu J.Z."/>
            <person name="Shao H.Z."/>
            <person name="Wang X."/>
            <person name="Wang C.C."/>
            <person name="Yang T.C."/>
            <person name="Huo Q.B."/>
            <person name="Li W."/>
            <person name="Chen H.Y."/>
            <person name="Chen S.E."/>
            <person name="Zhou L.G."/>
            <person name="Ni X.B."/>
            <person name="Tian J.H."/>
            <person name="Sheng Y."/>
            <person name="Liu T."/>
            <person name="Pan Y.S."/>
            <person name="Xia L.Y."/>
            <person name="Li J."/>
            <person name="Zhao F."/>
            <person name="Cao W.C."/>
        </authorList>
    </citation>
    <scope>NUCLEOTIDE SEQUENCE [LARGE SCALE GENOMIC DNA]</scope>
    <source>
        <strain evidence="1">Iper-2018</strain>
    </source>
</reference>
<protein>
    <submittedName>
        <fullName evidence="1">Uncharacterized protein</fullName>
    </submittedName>
</protein>
<name>A0AC60NYK3_IXOPE</name>
<organism evidence="1 2">
    <name type="scientific">Ixodes persulcatus</name>
    <name type="common">Taiga tick</name>
    <dbReference type="NCBI Taxonomy" id="34615"/>
    <lineage>
        <taxon>Eukaryota</taxon>
        <taxon>Metazoa</taxon>
        <taxon>Ecdysozoa</taxon>
        <taxon>Arthropoda</taxon>
        <taxon>Chelicerata</taxon>
        <taxon>Arachnida</taxon>
        <taxon>Acari</taxon>
        <taxon>Parasitiformes</taxon>
        <taxon>Ixodida</taxon>
        <taxon>Ixodoidea</taxon>
        <taxon>Ixodidae</taxon>
        <taxon>Ixodinae</taxon>
        <taxon>Ixodes</taxon>
    </lineage>
</organism>
<comment type="caution">
    <text evidence="1">The sequence shown here is derived from an EMBL/GenBank/DDBJ whole genome shotgun (WGS) entry which is preliminary data.</text>
</comment>
<sequence length="274" mass="29457">MAVSGSIPPAKFGSGLAEAASPGQTGLGYDDPAVTPQRDPGYDRPEQLAYASLAYGKDDPQPCRPVPGFTPERMSCGAKVSVPSAMLDSRPRQLQLPLAPRSMATSSTTSSTTSSSTSGTNGGGLLPYRRRSSATSSETCGRVVRLLTPTELVDSWYRDCGPRLLLVDCRPFLSFNAGRIKSAVNVNCGDRITRRRLQQGRLALWDLVACGQAREQLRRARDIVVYDDCTGDLECPQPSSSLSLVLAVLCQNGAKPAVLKGAHTARYNRPSRRR</sequence>
<dbReference type="Proteomes" id="UP000805193">
    <property type="component" value="Unassembled WGS sequence"/>
</dbReference>